<gene>
    <name evidence="2" type="ORF">RM812_18115</name>
</gene>
<sequence length="124" mass="13760">MLEPAAGERDLAGRQADTEVTPQIHDGLRNSDEGIQPFHEGLRRIDERHHLLLSVPVSDGGVLAAVLSEMALYATFSRRYWMVLKGQESRRTGTVRREWGVEHEVLAANPLAGRFGTPVDVAFV</sequence>
<name>A0ABU3ATG4_9ACTN</name>
<comment type="caution">
    <text evidence="2">The sequence shown here is derived from an EMBL/GenBank/DDBJ whole genome shotgun (WGS) entry which is preliminary data.</text>
</comment>
<feature type="compositionally biased region" description="Basic and acidic residues" evidence="1">
    <location>
        <begin position="1"/>
        <end position="12"/>
    </location>
</feature>
<keyword evidence="3" id="KW-1185">Reference proteome</keyword>
<dbReference type="RefSeq" id="WP_311573611.1">
    <property type="nucleotide sequence ID" value="NZ_JAVRFH010000016.1"/>
</dbReference>
<dbReference type="EMBL" id="JAVRFH010000016">
    <property type="protein sequence ID" value="MDT0612121.1"/>
    <property type="molecule type" value="Genomic_DNA"/>
</dbReference>
<proteinExistence type="predicted"/>
<evidence type="ECO:0000313" key="2">
    <source>
        <dbReference type="EMBL" id="MDT0612121.1"/>
    </source>
</evidence>
<reference evidence="2" key="1">
    <citation type="submission" date="2024-05" db="EMBL/GenBank/DDBJ databases">
        <title>30 novel species of actinomycetes from the DSMZ collection.</title>
        <authorList>
            <person name="Nouioui I."/>
        </authorList>
    </citation>
    <scope>NUCLEOTIDE SEQUENCE</scope>
    <source>
        <strain evidence="2">DSM 40712</strain>
    </source>
</reference>
<dbReference type="Proteomes" id="UP001180724">
    <property type="component" value="Unassembled WGS sequence"/>
</dbReference>
<evidence type="ECO:0000313" key="3">
    <source>
        <dbReference type="Proteomes" id="UP001180724"/>
    </source>
</evidence>
<accession>A0ABU3ATG4</accession>
<feature type="region of interest" description="Disordered" evidence="1">
    <location>
        <begin position="1"/>
        <end position="34"/>
    </location>
</feature>
<evidence type="ECO:0000256" key="1">
    <source>
        <dbReference type="SAM" id="MobiDB-lite"/>
    </source>
</evidence>
<protein>
    <submittedName>
        <fullName evidence="2">Uncharacterized protein</fullName>
    </submittedName>
</protein>
<organism evidence="2 3">
    <name type="scientific">Streptomyces lancefieldiae</name>
    <dbReference type="NCBI Taxonomy" id="3075520"/>
    <lineage>
        <taxon>Bacteria</taxon>
        <taxon>Bacillati</taxon>
        <taxon>Actinomycetota</taxon>
        <taxon>Actinomycetes</taxon>
        <taxon>Kitasatosporales</taxon>
        <taxon>Streptomycetaceae</taxon>
        <taxon>Streptomyces</taxon>
    </lineage>
</organism>